<evidence type="ECO:0000313" key="4">
    <source>
        <dbReference type="Proteomes" id="UP000231194"/>
    </source>
</evidence>
<dbReference type="InterPro" id="IPR043426">
    <property type="entry name" value="MltB-like"/>
</dbReference>
<dbReference type="CDD" id="cd13399">
    <property type="entry name" value="Slt35-like"/>
    <property type="match status" value="1"/>
</dbReference>
<organism evidence="3 4">
    <name type="scientific">Bradyrhizobium forestalis</name>
    <dbReference type="NCBI Taxonomy" id="1419263"/>
    <lineage>
        <taxon>Bacteria</taxon>
        <taxon>Pseudomonadati</taxon>
        <taxon>Pseudomonadota</taxon>
        <taxon>Alphaproteobacteria</taxon>
        <taxon>Hyphomicrobiales</taxon>
        <taxon>Nitrobacteraceae</taxon>
        <taxon>Bradyrhizobium</taxon>
    </lineage>
</organism>
<dbReference type="Proteomes" id="UP000231194">
    <property type="component" value="Unassembled WGS sequence"/>
</dbReference>
<gene>
    <name evidence="3" type="ORF">CVM73_21055</name>
</gene>
<accession>A0A2M8R6D2</accession>
<feature type="domain" description="Transglycosylase SLT" evidence="2">
    <location>
        <begin position="28"/>
        <end position="236"/>
    </location>
</feature>
<protein>
    <submittedName>
        <fullName evidence="3">Lytic transglycosylase</fullName>
    </submittedName>
</protein>
<sequence length="268" mass="28796">MLRLLLAAALVVSLAGGSAQAARCGGDFNSFIAGMAQEAQAAGVSASVTGAALSGVTPDGAVLAFDRRQRHTFNKSFEQYVSTRVGPGRINGGRALLQRHAALLSRIEQQFGVPRTILVAIWGLESDFGKGDTGKLPVIRTLATLAHDCRRTDLFQGELLAALKIVQRGDLPLRDLIGAYAGEIGQTQFLPSSYIKYGVDFDGDGHVDLRHSVPDVLASTANLLHTNGFKMGQPYGEGTANFEAMREWNRAVVYRKTIGYFADRLMGQ</sequence>
<dbReference type="PANTHER" id="PTHR30163">
    <property type="entry name" value="MEMBRANE-BOUND LYTIC MUREIN TRANSGLYCOSYLASE B"/>
    <property type="match status" value="1"/>
</dbReference>
<keyword evidence="4" id="KW-1185">Reference proteome</keyword>
<feature type="signal peptide" evidence="1">
    <location>
        <begin position="1"/>
        <end position="21"/>
    </location>
</feature>
<dbReference type="Pfam" id="PF13406">
    <property type="entry name" value="SLT_2"/>
    <property type="match status" value="1"/>
</dbReference>
<feature type="chain" id="PRO_5014637429" evidence="1">
    <location>
        <begin position="22"/>
        <end position="268"/>
    </location>
</feature>
<dbReference type="SUPFAM" id="SSF53955">
    <property type="entry name" value="Lysozyme-like"/>
    <property type="match status" value="1"/>
</dbReference>
<evidence type="ECO:0000313" key="3">
    <source>
        <dbReference type="EMBL" id="PJG53392.1"/>
    </source>
</evidence>
<dbReference type="EMBL" id="PGVG01000017">
    <property type="protein sequence ID" value="PJG53392.1"/>
    <property type="molecule type" value="Genomic_DNA"/>
</dbReference>
<evidence type="ECO:0000259" key="2">
    <source>
        <dbReference type="Pfam" id="PF13406"/>
    </source>
</evidence>
<dbReference type="Gene3D" id="1.10.530.10">
    <property type="match status" value="1"/>
</dbReference>
<dbReference type="RefSeq" id="WP_100233768.1">
    <property type="nucleotide sequence ID" value="NZ_PGVG01000017.1"/>
</dbReference>
<dbReference type="InterPro" id="IPR011970">
    <property type="entry name" value="MltB_2"/>
</dbReference>
<dbReference type="AlphaFoldDB" id="A0A2M8R6D2"/>
<comment type="caution">
    <text evidence="3">The sequence shown here is derived from an EMBL/GenBank/DDBJ whole genome shotgun (WGS) entry which is preliminary data.</text>
</comment>
<keyword evidence="1" id="KW-0732">Signal</keyword>
<proteinExistence type="predicted"/>
<dbReference type="OrthoDB" id="9808544at2"/>
<dbReference type="InterPro" id="IPR031304">
    <property type="entry name" value="SLT_2"/>
</dbReference>
<dbReference type="NCBIfam" id="TIGR02283">
    <property type="entry name" value="MltB_2"/>
    <property type="match status" value="1"/>
</dbReference>
<dbReference type="InterPro" id="IPR023346">
    <property type="entry name" value="Lysozyme-like_dom_sf"/>
</dbReference>
<name>A0A2M8R6D2_9BRAD</name>
<dbReference type="Gene3D" id="1.10.8.350">
    <property type="entry name" value="Bacterial muramidase"/>
    <property type="match status" value="1"/>
</dbReference>
<dbReference type="PANTHER" id="PTHR30163:SF8">
    <property type="entry name" value="LYTIC MUREIN TRANSGLYCOSYLASE"/>
    <property type="match status" value="1"/>
</dbReference>
<dbReference type="GO" id="GO:0009253">
    <property type="term" value="P:peptidoglycan catabolic process"/>
    <property type="evidence" value="ECO:0007669"/>
    <property type="project" value="TreeGrafter"/>
</dbReference>
<reference evidence="3 4" key="1">
    <citation type="submission" date="2017-11" db="EMBL/GenBank/DDBJ databases">
        <title>Bradyrhizobium forestalis sp. nov., an efficient nitrogen-fixing bacterium isolated from nodules of forest legume species in the Amazon.</title>
        <authorList>
            <person name="Costa E.M."/>
            <person name="Guimaraes A."/>
            <person name="Carvalho T.S."/>
            <person name="Rodrigues T.L."/>
            <person name="Ribeiro P.R.A."/>
            <person name="Lebbe L."/>
            <person name="Willems A."/>
            <person name="Moreira F.M.S."/>
        </authorList>
    </citation>
    <scope>NUCLEOTIDE SEQUENCE [LARGE SCALE GENOMIC DNA]</scope>
    <source>
        <strain evidence="3 4">INPA54B</strain>
    </source>
</reference>
<evidence type="ECO:0000256" key="1">
    <source>
        <dbReference type="SAM" id="SignalP"/>
    </source>
</evidence>
<dbReference type="GO" id="GO:0008933">
    <property type="term" value="F:peptidoglycan lytic transglycosylase activity"/>
    <property type="evidence" value="ECO:0007669"/>
    <property type="project" value="TreeGrafter"/>
</dbReference>
<dbReference type="FunFam" id="1.10.8.350:FF:000001">
    <property type="entry name" value="Lytic murein transglycosylase B"/>
    <property type="match status" value="1"/>
</dbReference>